<dbReference type="Proteomes" id="UP000315423">
    <property type="component" value="Unassembled WGS sequence"/>
</dbReference>
<evidence type="ECO:0000313" key="2">
    <source>
        <dbReference type="Proteomes" id="UP000315423"/>
    </source>
</evidence>
<name>A0AC61SB17_9EURY</name>
<accession>A0AC61SB17</accession>
<reference evidence="1" key="1">
    <citation type="submission" date="2018-09" db="EMBL/GenBank/DDBJ databases">
        <title>A genomic encyclopedia of anaerobic methanotrophic archaea.</title>
        <authorList>
            <person name="Skennerton C.T."/>
            <person name="Chadwick G.L."/>
            <person name="Laso-Perez R."/>
            <person name="Leu A.O."/>
            <person name="Speth D.R."/>
            <person name="Yu H."/>
            <person name="Morgan-Lang C."/>
            <person name="Hatzenpichler R."/>
            <person name="Goudeau D."/>
            <person name="Malmstrom R."/>
            <person name="Woyke T."/>
            <person name="Hallam S."/>
            <person name="Tyson G.W."/>
            <person name="Wegener G."/>
            <person name="Boetius A."/>
            <person name="Orphan V.J."/>
        </authorList>
    </citation>
    <scope>NUCLEOTIDE SEQUENCE</scope>
    <source>
        <strain evidence="1">CONS3730D10UFb2</strain>
    </source>
</reference>
<protein>
    <submittedName>
        <fullName evidence="1">Uncharacterized protein</fullName>
    </submittedName>
</protein>
<evidence type="ECO:0000313" key="1">
    <source>
        <dbReference type="EMBL" id="TKY91775.1"/>
    </source>
</evidence>
<comment type="caution">
    <text evidence="1">The sequence shown here is derived from an EMBL/GenBank/DDBJ whole genome shotgun (WGS) entry which is preliminary data.</text>
</comment>
<organism evidence="1 2">
    <name type="scientific">Candidatus Methanomarinus sp</name>
    <dbReference type="NCBI Taxonomy" id="3386244"/>
    <lineage>
        <taxon>Archaea</taxon>
        <taxon>Methanobacteriati</taxon>
        <taxon>Methanobacteriota</taxon>
        <taxon>Stenosarchaea group</taxon>
        <taxon>Methanomicrobia</taxon>
        <taxon>Methanosarcinales</taxon>
        <taxon>ANME-2 cluster</taxon>
        <taxon>Candidatus Methanocomedenaceae</taxon>
        <taxon>Candidatus Methanomarinus</taxon>
    </lineage>
</organism>
<proteinExistence type="predicted"/>
<gene>
    <name evidence="1" type="ORF">C5S46_04075</name>
</gene>
<dbReference type="EMBL" id="QYBA01000132">
    <property type="protein sequence ID" value="TKY91775.1"/>
    <property type="molecule type" value="Genomic_DNA"/>
</dbReference>
<sequence>MTQDVLSNLAELLAGFKAMGGIEAALITSLGGINMVSLVPPRTNADTLAAMSSTLQNAGDFITTQFKKGHSNRIVVECEHSKLVIICAGPKAYFIVLTLDNVNLGPLFLEMSDTAKKIEQLLNT</sequence>